<dbReference type="InterPro" id="IPR003754">
    <property type="entry name" value="4pyrrol_synth_uPrphyn_synth"/>
</dbReference>
<dbReference type="Proteomes" id="UP000198651">
    <property type="component" value="Chromosome I"/>
</dbReference>
<gene>
    <name evidence="2" type="ORF">Ark11_0986</name>
</gene>
<accession>A0A0S4M6C4</accession>
<dbReference type="EMBL" id="LN906597">
    <property type="protein sequence ID" value="CUT17805.1"/>
    <property type="molecule type" value="Genomic_DNA"/>
</dbReference>
<dbReference type="AlphaFoldDB" id="A0A0S4M6C4"/>
<dbReference type="GO" id="GO:0004852">
    <property type="term" value="F:uroporphyrinogen-III synthase activity"/>
    <property type="evidence" value="ECO:0007669"/>
    <property type="project" value="InterPro"/>
</dbReference>
<feature type="domain" description="Tetrapyrrole biosynthesis uroporphyrinogen III synthase" evidence="1">
    <location>
        <begin position="34"/>
        <end position="225"/>
    </location>
</feature>
<dbReference type="InterPro" id="IPR036108">
    <property type="entry name" value="4pyrrol_syn_uPrphyn_synt_sf"/>
</dbReference>
<dbReference type="Pfam" id="PF02602">
    <property type="entry name" value="HEM4"/>
    <property type="match status" value="1"/>
</dbReference>
<evidence type="ECO:0000313" key="3">
    <source>
        <dbReference type="Proteomes" id="UP000198651"/>
    </source>
</evidence>
<proteinExistence type="predicted"/>
<sequence>MAFSSSIFLITKMPNQADNLCYLLNKNNVCAASFPIFVINPLSPPLPAYNHYDFGIFVSSYSVWNAFSLYDIPVTANYWLATGKGTANAMSMYLPIETILFKDGYGGSDTVREILQGLPSFVKGNKILLVRGEPTRSDLAQWLREEGTLLEEYVCYQRCVDSDWTNRLLSFIDNFKEIVLVFTSTEVARIICSFLQNNHFYGVAFSFLCSHPRIRDTVLGYKLGPVFLSSPGEDNLTNAIYNISLTM</sequence>
<organism evidence="2 3">
    <name type="scientific">Candidatus Ichthyocystis hellenicum</name>
    <dbReference type="NCBI Taxonomy" id="1561003"/>
    <lineage>
        <taxon>Bacteria</taxon>
        <taxon>Pseudomonadati</taxon>
        <taxon>Pseudomonadota</taxon>
        <taxon>Betaproteobacteria</taxon>
        <taxon>Burkholderiales</taxon>
        <taxon>Candidatus Ichthyocystis</taxon>
    </lineage>
</organism>
<dbReference type="GO" id="GO:0033014">
    <property type="term" value="P:tetrapyrrole biosynthetic process"/>
    <property type="evidence" value="ECO:0007669"/>
    <property type="project" value="InterPro"/>
</dbReference>
<dbReference type="RefSeq" id="WP_157722282.1">
    <property type="nucleotide sequence ID" value="NZ_LN906597.1"/>
</dbReference>
<evidence type="ECO:0000313" key="2">
    <source>
        <dbReference type="EMBL" id="CUT17805.1"/>
    </source>
</evidence>
<dbReference type="OrthoDB" id="9787650at2"/>
<keyword evidence="3" id="KW-1185">Reference proteome</keyword>
<dbReference type="STRING" id="1561003.Ark11_0986"/>
<protein>
    <submittedName>
        <fullName evidence="2">Putative uroporphyrinogen-III synthase HemD</fullName>
    </submittedName>
</protein>
<name>A0A0S4M6C4_9BURK</name>
<dbReference type="SUPFAM" id="SSF69618">
    <property type="entry name" value="HemD-like"/>
    <property type="match status" value="1"/>
</dbReference>
<reference evidence="3" key="1">
    <citation type="submission" date="2015-11" db="EMBL/GenBank/DDBJ databases">
        <authorList>
            <person name="Seth-Smith H.M.B."/>
        </authorList>
    </citation>
    <scope>NUCLEOTIDE SEQUENCE [LARGE SCALE GENOMIC DNA]</scope>
    <source>
        <strain evidence="3">2013Ark11</strain>
    </source>
</reference>
<dbReference type="CDD" id="cd06578">
    <property type="entry name" value="HemD"/>
    <property type="match status" value="1"/>
</dbReference>
<dbReference type="Gene3D" id="3.40.50.10090">
    <property type="match status" value="2"/>
</dbReference>
<evidence type="ECO:0000259" key="1">
    <source>
        <dbReference type="Pfam" id="PF02602"/>
    </source>
</evidence>